<protein>
    <submittedName>
        <fullName evidence="1">Uncharacterized protein</fullName>
    </submittedName>
</protein>
<evidence type="ECO:0000313" key="2">
    <source>
        <dbReference type="Proteomes" id="UP001060215"/>
    </source>
</evidence>
<reference evidence="1 2" key="1">
    <citation type="journal article" date="2022" name="Plant J.">
        <title>Chromosome-level genome of Camellia lanceoleosa provides a valuable resource for understanding genome evolution and self-incompatibility.</title>
        <authorList>
            <person name="Gong W."/>
            <person name="Xiao S."/>
            <person name="Wang L."/>
            <person name="Liao Z."/>
            <person name="Chang Y."/>
            <person name="Mo W."/>
            <person name="Hu G."/>
            <person name="Li W."/>
            <person name="Zhao G."/>
            <person name="Zhu H."/>
            <person name="Hu X."/>
            <person name="Ji K."/>
            <person name="Xiang X."/>
            <person name="Song Q."/>
            <person name="Yuan D."/>
            <person name="Jin S."/>
            <person name="Zhang L."/>
        </authorList>
    </citation>
    <scope>NUCLEOTIDE SEQUENCE [LARGE SCALE GENOMIC DNA]</scope>
    <source>
        <strain evidence="1">SQ_2022a</strain>
    </source>
</reference>
<evidence type="ECO:0000313" key="1">
    <source>
        <dbReference type="EMBL" id="KAI8014796.1"/>
    </source>
</evidence>
<keyword evidence="2" id="KW-1185">Reference proteome</keyword>
<sequence length="306" mass="33380">MELGIGIGKCKTVGDELEACEEEGFGYSQGYDGLHGSGGNSDGVSVFGHNRDKGETDVASHMKCRVVKQDDVEKAIRAVPSDVGSGGSVSWMNSSVVAETVDSSGNSKEGPNKVVVSETTSTKMCDDKIGVRLDGQLDGQVITSGFMKSLSAADRSWPEVYLEKLKGPNIVKEKRIEMGLPLWVFAVFTLFLFLFYFALCSAVALCSTTIALCSAAAALPFNFPQSPSPTPIYNDLDVKSKPRKRLIKKNTTAKESTPDFGIKEEDDKKELGDFVREESDYDDFKDGKRKKFEKDGIGGSRKRDRH</sequence>
<organism evidence="1 2">
    <name type="scientific">Camellia lanceoleosa</name>
    <dbReference type="NCBI Taxonomy" id="1840588"/>
    <lineage>
        <taxon>Eukaryota</taxon>
        <taxon>Viridiplantae</taxon>
        <taxon>Streptophyta</taxon>
        <taxon>Embryophyta</taxon>
        <taxon>Tracheophyta</taxon>
        <taxon>Spermatophyta</taxon>
        <taxon>Magnoliopsida</taxon>
        <taxon>eudicotyledons</taxon>
        <taxon>Gunneridae</taxon>
        <taxon>Pentapetalae</taxon>
        <taxon>asterids</taxon>
        <taxon>Ericales</taxon>
        <taxon>Theaceae</taxon>
        <taxon>Camellia</taxon>
    </lineage>
</organism>
<proteinExistence type="predicted"/>
<comment type="caution">
    <text evidence="1">The sequence shown here is derived from an EMBL/GenBank/DDBJ whole genome shotgun (WGS) entry which is preliminary data.</text>
</comment>
<name>A0ACC0HRV6_9ERIC</name>
<dbReference type="Proteomes" id="UP001060215">
    <property type="component" value="Chromosome 4"/>
</dbReference>
<accession>A0ACC0HRV6</accession>
<dbReference type="EMBL" id="CM045761">
    <property type="protein sequence ID" value="KAI8014796.1"/>
    <property type="molecule type" value="Genomic_DNA"/>
</dbReference>
<gene>
    <name evidence="1" type="ORF">LOK49_LG05G00892</name>
</gene>